<sequence length="104" mass="11950">MQMITSRQNRLLKFLLSKKEYVTLLKIAEYLSVSEKTVQRDLRLLEPWLSEWKITIDKRAGAGVILSSDNITDLLYMDQLLGSEGDDTDGMMNNSRRVKIASQL</sequence>
<proteinExistence type="predicted"/>
<dbReference type="AlphaFoldDB" id="A0AAI9MN60"/>
<gene>
    <name evidence="4" type="ORF">PQQ21_003960</name>
</gene>
<dbReference type="Gene3D" id="1.10.10.10">
    <property type="entry name" value="Winged helix-like DNA-binding domain superfamily/Winged helix DNA-binding domain"/>
    <property type="match status" value="1"/>
</dbReference>
<evidence type="ECO:0000256" key="2">
    <source>
        <dbReference type="ARBA" id="ARBA00023163"/>
    </source>
</evidence>
<dbReference type="InterPro" id="IPR013196">
    <property type="entry name" value="HTH_11"/>
</dbReference>
<evidence type="ECO:0000256" key="1">
    <source>
        <dbReference type="ARBA" id="ARBA00023015"/>
    </source>
</evidence>
<dbReference type="Pfam" id="PF08279">
    <property type="entry name" value="HTH_11"/>
    <property type="match status" value="1"/>
</dbReference>
<evidence type="ECO:0000259" key="3">
    <source>
        <dbReference type="Pfam" id="PF08279"/>
    </source>
</evidence>
<name>A0AAI9MN60_CITFR</name>
<dbReference type="InterPro" id="IPR050661">
    <property type="entry name" value="BglG_antiterminators"/>
</dbReference>
<dbReference type="PANTHER" id="PTHR30185">
    <property type="entry name" value="CRYPTIC BETA-GLUCOSIDE BGL OPERON ANTITERMINATOR"/>
    <property type="match status" value="1"/>
</dbReference>
<dbReference type="InterPro" id="IPR036388">
    <property type="entry name" value="WH-like_DNA-bd_sf"/>
</dbReference>
<accession>A0AAI9MN60</accession>
<comment type="caution">
    <text evidence="4">The sequence shown here is derived from an EMBL/GenBank/DDBJ whole genome shotgun (WGS) entry which is preliminary data.</text>
</comment>
<dbReference type="SUPFAM" id="SSF46785">
    <property type="entry name" value="Winged helix' DNA-binding domain"/>
    <property type="match status" value="1"/>
</dbReference>
<feature type="domain" description="Helix-turn-helix type 11" evidence="3">
    <location>
        <begin position="7"/>
        <end position="64"/>
    </location>
</feature>
<feature type="non-terminal residue" evidence="4">
    <location>
        <position position="104"/>
    </location>
</feature>
<dbReference type="PANTHER" id="PTHR30185:SF18">
    <property type="entry name" value="TRANSCRIPTIONAL REGULATOR MTLR"/>
    <property type="match status" value="1"/>
</dbReference>
<dbReference type="InterPro" id="IPR036390">
    <property type="entry name" value="WH_DNA-bd_sf"/>
</dbReference>
<dbReference type="EMBL" id="ABKLER030000018">
    <property type="protein sequence ID" value="EMN4146658.1"/>
    <property type="molecule type" value="Genomic_DNA"/>
</dbReference>
<evidence type="ECO:0000313" key="4">
    <source>
        <dbReference type="EMBL" id="EMN4146658.1"/>
    </source>
</evidence>
<protein>
    <submittedName>
        <fullName evidence="4">HTH domain-containing protein</fullName>
    </submittedName>
</protein>
<reference evidence="4" key="1">
    <citation type="submission" date="2024-02" db="EMBL/GenBank/DDBJ databases">
        <authorList>
            <consortium name="Clinical and Environmental Microbiology Branch: Whole genome sequencing antimicrobial resistance pathogens in the healthcare setting"/>
        </authorList>
    </citation>
    <scope>NUCLEOTIDE SEQUENCE</scope>
    <source>
        <strain evidence="4">2023GN-00102</strain>
    </source>
</reference>
<keyword evidence="2" id="KW-0804">Transcription</keyword>
<keyword evidence="1" id="KW-0805">Transcription regulation</keyword>
<organism evidence="4">
    <name type="scientific">Citrobacter freundii</name>
    <dbReference type="NCBI Taxonomy" id="546"/>
    <lineage>
        <taxon>Bacteria</taxon>
        <taxon>Pseudomonadati</taxon>
        <taxon>Pseudomonadota</taxon>
        <taxon>Gammaproteobacteria</taxon>
        <taxon>Enterobacterales</taxon>
        <taxon>Enterobacteriaceae</taxon>
        <taxon>Citrobacter</taxon>
        <taxon>Citrobacter freundii complex</taxon>
    </lineage>
</organism>